<keyword evidence="2" id="KW-1185">Reference proteome</keyword>
<organism evidence="1 2">
    <name type="scientific">Macroventuria anomochaeta</name>
    <dbReference type="NCBI Taxonomy" id="301207"/>
    <lineage>
        <taxon>Eukaryota</taxon>
        <taxon>Fungi</taxon>
        <taxon>Dikarya</taxon>
        <taxon>Ascomycota</taxon>
        <taxon>Pezizomycotina</taxon>
        <taxon>Dothideomycetes</taxon>
        <taxon>Pleosporomycetidae</taxon>
        <taxon>Pleosporales</taxon>
        <taxon>Pleosporineae</taxon>
        <taxon>Didymellaceae</taxon>
        <taxon>Macroventuria</taxon>
    </lineage>
</organism>
<comment type="caution">
    <text evidence="1">The sequence shown here is derived from an EMBL/GenBank/DDBJ whole genome shotgun (WGS) entry which is preliminary data.</text>
</comment>
<reference evidence="1" key="1">
    <citation type="journal article" date="2020" name="Stud. Mycol.">
        <title>101 Dothideomycetes genomes: a test case for predicting lifestyles and emergence of pathogens.</title>
        <authorList>
            <person name="Haridas S."/>
            <person name="Albert R."/>
            <person name="Binder M."/>
            <person name="Bloem J."/>
            <person name="Labutti K."/>
            <person name="Salamov A."/>
            <person name="Andreopoulos B."/>
            <person name="Baker S."/>
            <person name="Barry K."/>
            <person name="Bills G."/>
            <person name="Bluhm B."/>
            <person name="Cannon C."/>
            <person name="Castanera R."/>
            <person name="Culley D."/>
            <person name="Daum C."/>
            <person name="Ezra D."/>
            <person name="Gonzalez J."/>
            <person name="Henrissat B."/>
            <person name="Kuo A."/>
            <person name="Liang C."/>
            <person name="Lipzen A."/>
            <person name="Lutzoni F."/>
            <person name="Magnuson J."/>
            <person name="Mondo S."/>
            <person name="Nolan M."/>
            <person name="Ohm R."/>
            <person name="Pangilinan J."/>
            <person name="Park H.-J."/>
            <person name="Ramirez L."/>
            <person name="Alfaro M."/>
            <person name="Sun H."/>
            <person name="Tritt A."/>
            <person name="Yoshinaga Y."/>
            <person name="Zwiers L.-H."/>
            <person name="Turgeon B."/>
            <person name="Goodwin S."/>
            <person name="Spatafora J."/>
            <person name="Crous P."/>
            <person name="Grigoriev I."/>
        </authorList>
    </citation>
    <scope>NUCLEOTIDE SEQUENCE</scope>
    <source>
        <strain evidence="1">CBS 525.71</strain>
    </source>
</reference>
<name>A0ACB6RZW6_9PLEO</name>
<proteinExistence type="predicted"/>
<protein>
    <submittedName>
        <fullName evidence="1">Uncharacterized protein</fullName>
    </submittedName>
</protein>
<sequence>MTSYSKDTKVLPSPIGVAPLKPATSDPTTPTLPDEESKPPSEEFTPALESPHLQPSSSPPMPIQVSRHTADSSKLSKSPEHTAKHVSRRYGVMIDAKDPDKDSDKEDASSYIKLLIALCQKGFGRKPLFMIGRGREGYNCIATIDEDRKEEIAKVTGCSTREESLRFTLLPSSMTKSSSVKRAAIIPENALASTPT</sequence>
<accession>A0ACB6RZW6</accession>
<dbReference type="Proteomes" id="UP000799754">
    <property type="component" value="Unassembled WGS sequence"/>
</dbReference>
<dbReference type="EMBL" id="MU006721">
    <property type="protein sequence ID" value="KAF2626484.1"/>
    <property type="molecule type" value="Genomic_DNA"/>
</dbReference>
<evidence type="ECO:0000313" key="1">
    <source>
        <dbReference type="EMBL" id="KAF2626484.1"/>
    </source>
</evidence>
<evidence type="ECO:0000313" key="2">
    <source>
        <dbReference type="Proteomes" id="UP000799754"/>
    </source>
</evidence>
<gene>
    <name evidence="1" type="ORF">BU25DRAFT_459603</name>
</gene>